<sequence length="267" mass="30272">MCENRNASEMHVKSVYHSADSILRVLKAEQVNTLRGVEILLKRFNDKFPEGEVNFSNVPRKEVFIVFEGLDGSGKSTIAKEVSKIYKGAMLATPPKSISDIRKIFDGYQPSVRKAYYSLGNYIAAKEILDICEEKPVFLDRFWHSTAAYALAQECDGQQLSSLPSAGDPVYKWPEDLIKPDLVLFLDVTEQTRNIRHARRVKRGETTKEEEQLVKDEAFRNLVLAAYKNMDDIPVVHVDSSYSVKQTVAQCLKHIEQLLPCKTNVDS</sequence>
<reference evidence="10 11" key="1">
    <citation type="submission" date="2024-03" db="EMBL/GenBank/DDBJ databases">
        <title>The genome assembly and annotation of the cricket Gryllus longicercus Weissman &amp; Gray.</title>
        <authorList>
            <person name="Szrajer S."/>
            <person name="Gray D."/>
            <person name="Ylla G."/>
        </authorList>
    </citation>
    <scope>NUCLEOTIDE SEQUENCE [LARGE SCALE GENOMIC DNA]</scope>
    <source>
        <strain evidence="10">DAG 2021-001</strain>
        <tissue evidence="10">Whole body minus gut</tissue>
    </source>
</reference>
<evidence type="ECO:0000256" key="5">
    <source>
        <dbReference type="ARBA" id="ARBA00022741"/>
    </source>
</evidence>
<dbReference type="GO" id="GO:0005524">
    <property type="term" value="F:ATP binding"/>
    <property type="evidence" value="ECO:0007669"/>
    <property type="project" value="UniProtKB-KW"/>
</dbReference>
<dbReference type="Pfam" id="PF02223">
    <property type="entry name" value="Thymidylate_kin"/>
    <property type="match status" value="1"/>
</dbReference>
<keyword evidence="3" id="KW-0808">Transferase</keyword>
<dbReference type="InterPro" id="IPR018094">
    <property type="entry name" value="Thymidylate_kinase"/>
</dbReference>
<feature type="domain" description="Thymidylate kinase-like" evidence="9">
    <location>
        <begin position="67"/>
        <end position="248"/>
    </location>
</feature>
<dbReference type="HAMAP" id="MF_00165">
    <property type="entry name" value="Thymidylate_kinase"/>
    <property type="match status" value="1"/>
</dbReference>
<keyword evidence="4" id="KW-0545">Nucleotide biosynthesis</keyword>
<evidence type="ECO:0000313" key="11">
    <source>
        <dbReference type="Proteomes" id="UP001378592"/>
    </source>
</evidence>
<organism evidence="10 11">
    <name type="scientific">Gryllus longicercus</name>
    <dbReference type="NCBI Taxonomy" id="2509291"/>
    <lineage>
        <taxon>Eukaryota</taxon>
        <taxon>Metazoa</taxon>
        <taxon>Ecdysozoa</taxon>
        <taxon>Arthropoda</taxon>
        <taxon>Hexapoda</taxon>
        <taxon>Insecta</taxon>
        <taxon>Pterygota</taxon>
        <taxon>Neoptera</taxon>
        <taxon>Polyneoptera</taxon>
        <taxon>Orthoptera</taxon>
        <taxon>Ensifera</taxon>
        <taxon>Gryllidea</taxon>
        <taxon>Grylloidea</taxon>
        <taxon>Gryllidae</taxon>
        <taxon>Gryllinae</taxon>
        <taxon>Gryllus</taxon>
    </lineage>
</organism>
<dbReference type="GO" id="GO:0004550">
    <property type="term" value="F:nucleoside diphosphate kinase activity"/>
    <property type="evidence" value="ECO:0007669"/>
    <property type="project" value="TreeGrafter"/>
</dbReference>
<comment type="catalytic activity">
    <reaction evidence="8">
        <text>dTMP + ATP = dTDP + ADP</text>
        <dbReference type="Rhea" id="RHEA:13517"/>
        <dbReference type="ChEBI" id="CHEBI:30616"/>
        <dbReference type="ChEBI" id="CHEBI:58369"/>
        <dbReference type="ChEBI" id="CHEBI:63528"/>
        <dbReference type="ChEBI" id="CHEBI:456216"/>
        <dbReference type="EC" id="2.7.4.9"/>
    </reaction>
</comment>
<evidence type="ECO:0000256" key="7">
    <source>
        <dbReference type="ARBA" id="ARBA00022840"/>
    </source>
</evidence>
<evidence type="ECO:0000256" key="6">
    <source>
        <dbReference type="ARBA" id="ARBA00022777"/>
    </source>
</evidence>
<keyword evidence="11" id="KW-1185">Reference proteome</keyword>
<dbReference type="GO" id="GO:0006227">
    <property type="term" value="P:dUDP biosynthetic process"/>
    <property type="evidence" value="ECO:0007669"/>
    <property type="project" value="TreeGrafter"/>
</dbReference>
<dbReference type="Gene3D" id="3.40.50.300">
    <property type="entry name" value="P-loop containing nucleotide triphosphate hydrolases"/>
    <property type="match status" value="1"/>
</dbReference>
<evidence type="ECO:0000256" key="8">
    <source>
        <dbReference type="ARBA" id="ARBA00048743"/>
    </source>
</evidence>
<keyword evidence="7" id="KW-0067">ATP-binding</keyword>
<name>A0AAN9VSN2_9ORTH</name>
<dbReference type="GO" id="GO:0005739">
    <property type="term" value="C:mitochondrion"/>
    <property type="evidence" value="ECO:0007669"/>
    <property type="project" value="TreeGrafter"/>
</dbReference>
<protein>
    <recommendedName>
        <fullName evidence="2">dTMP kinase</fullName>
        <ecNumber evidence="2">2.7.4.9</ecNumber>
    </recommendedName>
</protein>
<dbReference type="EC" id="2.7.4.9" evidence="2"/>
<keyword evidence="6" id="KW-0418">Kinase</keyword>
<dbReference type="GO" id="GO:0004798">
    <property type="term" value="F:dTMP kinase activity"/>
    <property type="evidence" value="ECO:0007669"/>
    <property type="project" value="UniProtKB-EC"/>
</dbReference>
<evidence type="ECO:0000256" key="1">
    <source>
        <dbReference type="ARBA" id="ARBA00009776"/>
    </source>
</evidence>
<evidence type="ECO:0000313" key="10">
    <source>
        <dbReference type="EMBL" id="KAK7869528.1"/>
    </source>
</evidence>
<dbReference type="EMBL" id="JAZDUA010000073">
    <property type="protein sequence ID" value="KAK7869528.1"/>
    <property type="molecule type" value="Genomic_DNA"/>
</dbReference>
<evidence type="ECO:0000259" key="9">
    <source>
        <dbReference type="Pfam" id="PF02223"/>
    </source>
</evidence>
<accession>A0AAN9VSN2</accession>
<dbReference type="PANTHER" id="PTHR10344">
    <property type="entry name" value="THYMIDYLATE KINASE"/>
    <property type="match status" value="1"/>
</dbReference>
<comment type="similarity">
    <text evidence="1">Belongs to the thymidylate kinase family.</text>
</comment>
<evidence type="ECO:0000256" key="2">
    <source>
        <dbReference type="ARBA" id="ARBA00012980"/>
    </source>
</evidence>
<dbReference type="GO" id="GO:0006233">
    <property type="term" value="P:dTDP biosynthetic process"/>
    <property type="evidence" value="ECO:0007669"/>
    <property type="project" value="InterPro"/>
</dbReference>
<dbReference type="InterPro" id="IPR039430">
    <property type="entry name" value="Thymidylate_kin-like_dom"/>
</dbReference>
<evidence type="ECO:0000256" key="4">
    <source>
        <dbReference type="ARBA" id="ARBA00022727"/>
    </source>
</evidence>
<gene>
    <name evidence="10" type="ORF">R5R35_002301</name>
</gene>
<dbReference type="PANTHER" id="PTHR10344:SF4">
    <property type="entry name" value="UMP-CMP KINASE 2, MITOCHONDRIAL"/>
    <property type="match status" value="1"/>
</dbReference>
<proteinExistence type="inferred from homology"/>
<dbReference type="SUPFAM" id="SSF52540">
    <property type="entry name" value="P-loop containing nucleoside triphosphate hydrolases"/>
    <property type="match status" value="1"/>
</dbReference>
<evidence type="ECO:0000256" key="3">
    <source>
        <dbReference type="ARBA" id="ARBA00022679"/>
    </source>
</evidence>
<dbReference type="InterPro" id="IPR027417">
    <property type="entry name" value="P-loop_NTPase"/>
</dbReference>
<dbReference type="Proteomes" id="UP001378592">
    <property type="component" value="Unassembled WGS sequence"/>
</dbReference>
<keyword evidence="5" id="KW-0547">Nucleotide-binding</keyword>
<dbReference type="AlphaFoldDB" id="A0AAN9VSN2"/>
<comment type="caution">
    <text evidence="10">The sequence shown here is derived from an EMBL/GenBank/DDBJ whole genome shotgun (WGS) entry which is preliminary data.</text>
</comment>
<dbReference type="GO" id="GO:0006235">
    <property type="term" value="P:dTTP biosynthetic process"/>
    <property type="evidence" value="ECO:0007669"/>
    <property type="project" value="TreeGrafter"/>
</dbReference>